<dbReference type="Pfam" id="PF13738">
    <property type="entry name" value="Pyr_redox_3"/>
    <property type="match status" value="1"/>
</dbReference>
<dbReference type="EMBL" id="AZHB01000094">
    <property type="protein sequence ID" value="OAA38154.1"/>
    <property type="molecule type" value="Genomic_DNA"/>
</dbReference>
<dbReference type="GeneID" id="30026190"/>
<gene>
    <name evidence="6" type="ORF">ISF_09898</name>
</gene>
<keyword evidence="3" id="KW-0521">NADP</keyword>
<organism evidence="6 7">
    <name type="scientific">Cordyceps fumosorosea (strain ARSEF 2679)</name>
    <name type="common">Isaria fumosorosea</name>
    <dbReference type="NCBI Taxonomy" id="1081104"/>
    <lineage>
        <taxon>Eukaryota</taxon>
        <taxon>Fungi</taxon>
        <taxon>Dikarya</taxon>
        <taxon>Ascomycota</taxon>
        <taxon>Pezizomycotina</taxon>
        <taxon>Sordariomycetes</taxon>
        <taxon>Hypocreomycetidae</taxon>
        <taxon>Hypocreales</taxon>
        <taxon>Cordycipitaceae</taxon>
        <taxon>Cordyceps</taxon>
    </lineage>
</organism>
<evidence type="ECO:0000313" key="6">
    <source>
        <dbReference type="EMBL" id="OAA38154.1"/>
    </source>
</evidence>
<keyword evidence="7" id="KW-1185">Reference proteome</keyword>
<sequence>MALAASPVAACLAGSRVGEDGPLRFASALGQYASTCLGVTLPTIQYQLILQFTLPTYTQIIKQASTNSSSVTIDALIVGGGFAGIGQAYALRNLGLSIKLIDSLHDVGGTWRSNIYPGATSDPESFVYRLFWDKEDLQSYPWTRRYLRQPEILAYLEHFVEKHGLRKQMQFNTELLSAAWDDDAATWEIKTNTGETYSAPYFISAMGDLSKAHRPSIPGASSFGGVLVHSSHWPDTLNVTDKRVGVVGCGASGVQIMTTIAPKVLSLTGFFRHPQYVVPSNDREVTVKHREWVNENYDVIWDQDQNSFMGFGFTESPIPFFSVDPTRREQLLQDSWSNGNRMRFLAEHFCDIGTNREANEEVCRFICDKIRRTVKDPKKAQKLIPNELFARRPICMDGYYEMHNRDNVEVVDLRRTPIAEITPVGIRTDDGTVYELDVIILATGFDAIDGNLMKADIRSRGRLLRDSWADGPRSYIGAFAAGFPNMFMVNGLLGAVANVVPAIEASIEVITNAIEQAEAVRKSRAPTPLWKLQSKPKMSGSKSAERQPKGIL</sequence>
<evidence type="ECO:0000256" key="4">
    <source>
        <dbReference type="ARBA" id="ARBA00023002"/>
    </source>
</evidence>
<evidence type="ECO:0000256" key="3">
    <source>
        <dbReference type="ARBA" id="ARBA00022857"/>
    </source>
</evidence>
<keyword evidence="6" id="KW-0503">Monooxygenase</keyword>
<dbReference type="PANTHER" id="PTHR43098">
    <property type="entry name" value="L-ORNITHINE N(5)-MONOOXYGENASE-RELATED"/>
    <property type="match status" value="1"/>
</dbReference>
<dbReference type="Proteomes" id="UP000076744">
    <property type="component" value="Unassembled WGS sequence"/>
</dbReference>
<dbReference type="GO" id="GO:0004497">
    <property type="term" value="F:monooxygenase activity"/>
    <property type="evidence" value="ECO:0007669"/>
    <property type="project" value="UniProtKB-KW"/>
</dbReference>
<evidence type="ECO:0000256" key="1">
    <source>
        <dbReference type="ARBA" id="ARBA00022630"/>
    </source>
</evidence>
<evidence type="ECO:0000256" key="5">
    <source>
        <dbReference type="SAM" id="MobiDB-lite"/>
    </source>
</evidence>
<proteinExistence type="predicted"/>
<evidence type="ECO:0000256" key="2">
    <source>
        <dbReference type="ARBA" id="ARBA00022827"/>
    </source>
</evidence>
<dbReference type="SUPFAM" id="SSF51905">
    <property type="entry name" value="FAD/NAD(P)-binding domain"/>
    <property type="match status" value="2"/>
</dbReference>
<dbReference type="AlphaFoldDB" id="A0A166ZQN0"/>
<dbReference type="OrthoDB" id="66881at2759"/>
<protein>
    <submittedName>
        <fullName evidence="6">Flavin monooxygenase-like protein</fullName>
    </submittedName>
</protein>
<dbReference type="Gene3D" id="3.50.50.60">
    <property type="entry name" value="FAD/NAD(P)-binding domain"/>
    <property type="match status" value="2"/>
</dbReference>
<feature type="region of interest" description="Disordered" evidence="5">
    <location>
        <begin position="531"/>
        <end position="552"/>
    </location>
</feature>
<name>A0A166ZQN0_CORFA</name>
<dbReference type="RefSeq" id="XP_018699315.1">
    <property type="nucleotide sequence ID" value="XM_018853498.1"/>
</dbReference>
<evidence type="ECO:0000313" key="7">
    <source>
        <dbReference type="Proteomes" id="UP000076744"/>
    </source>
</evidence>
<dbReference type="InterPro" id="IPR036188">
    <property type="entry name" value="FAD/NAD-bd_sf"/>
</dbReference>
<dbReference type="InterPro" id="IPR050775">
    <property type="entry name" value="FAD-binding_Monooxygenases"/>
</dbReference>
<reference evidence="6 7" key="1">
    <citation type="journal article" date="2016" name="Genome Biol. Evol.">
        <title>Divergent and convergent evolution of fungal pathogenicity.</title>
        <authorList>
            <person name="Shang Y."/>
            <person name="Xiao G."/>
            <person name="Zheng P."/>
            <person name="Cen K."/>
            <person name="Zhan S."/>
            <person name="Wang C."/>
        </authorList>
    </citation>
    <scope>NUCLEOTIDE SEQUENCE [LARGE SCALE GENOMIC DNA]</scope>
    <source>
        <strain evidence="6 7">ARSEF 2679</strain>
    </source>
</reference>
<accession>A0A166ZQN0</accession>
<feature type="compositionally biased region" description="Basic and acidic residues" evidence="5">
    <location>
        <begin position="543"/>
        <end position="552"/>
    </location>
</feature>
<keyword evidence="1" id="KW-0285">Flavoprotein</keyword>
<dbReference type="PANTHER" id="PTHR43098:SF5">
    <property type="entry name" value="DUAL-FUNCTIONAL MONOOXYGENASE_METHYLTRANSFERASE PSOF"/>
    <property type="match status" value="1"/>
</dbReference>
<comment type="caution">
    <text evidence="6">The sequence shown here is derived from an EMBL/GenBank/DDBJ whole genome shotgun (WGS) entry which is preliminary data.</text>
</comment>
<keyword evidence="2" id="KW-0274">FAD</keyword>
<keyword evidence="4" id="KW-0560">Oxidoreductase</keyword>